<reference evidence="8 9" key="1">
    <citation type="submission" date="2020-04" db="EMBL/GenBank/DDBJ databases">
        <authorList>
            <person name="Klaysubun C."/>
            <person name="Duangmal K."/>
            <person name="Lipun K."/>
        </authorList>
    </citation>
    <scope>NUCLEOTIDE SEQUENCE [LARGE SCALE GENOMIC DNA]</scope>
    <source>
        <strain evidence="8 9">K10HN5</strain>
    </source>
</reference>
<comment type="similarity">
    <text evidence="2 5">Belongs to the malic enzymes family.</text>
</comment>
<dbReference type="Proteomes" id="UP000820669">
    <property type="component" value="Unassembled WGS sequence"/>
</dbReference>
<keyword evidence="3 5" id="KW-0479">Metal-binding</keyword>
<comment type="caution">
    <text evidence="8">The sequence shown here is derived from an EMBL/GenBank/DDBJ whole genome shotgun (WGS) entry which is preliminary data.</text>
</comment>
<dbReference type="PRINTS" id="PR00072">
    <property type="entry name" value="MALOXRDTASE"/>
</dbReference>
<gene>
    <name evidence="8" type="ORF">HF526_20035</name>
</gene>
<dbReference type="Gene3D" id="3.40.50.10380">
    <property type="entry name" value="Malic enzyme, N-terminal domain"/>
    <property type="match status" value="1"/>
</dbReference>
<evidence type="ECO:0000256" key="2">
    <source>
        <dbReference type="ARBA" id="ARBA00008785"/>
    </source>
</evidence>
<dbReference type="InterPro" id="IPR036291">
    <property type="entry name" value="NAD(P)-bd_dom_sf"/>
</dbReference>
<dbReference type="Pfam" id="PF00390">
    <property type="entry name" value="malic"/>
    <property type="match status" value="1"/>
</dbReference>
<evidence type="ECO:0000259" key="6">
    <source>
        <dbReference type="SMART" id="SM00919"/>
    </source>
</evidence>
<proteinExistence type="inferred from homology"/>
<dbReference type="Gene3D" id="3.40.50.720">
    <property type="entry name" value="NAD(P)-binding Rossmann-like Domain"/>
    <property type="match status" value="1"/>
</dbReference>
<dbReference type="SMART" id="SM01274">
    <property type="entry name" value="malic"/>
    <property type="match status" value="1"/>
</dbReference>
<dbReference type="EMBL" id="JAAXLA010000038">
    <property type="protein sequence ID" value="NMH99586.1"/>
    <property type="molecule type" value="Genomic_DNA"/>
</dbReference>
<accession>A0ABX1SGR7</accession>
<dbReference type="InterPro" id="IPR012301">
    <property type="entry name" value="Malic_N_dom"/>
</dbReference>
<evidence type="ECO:0000256" key="3">
    <source>
        <dbReference type="ARBA" id="ARBA00022723"/>
    </source>
</evidence>
<evidence type="ECO:0000256" key="4">
    <source>
        <dbReference type="ARBA" id="ARBA00023027"/>
    </source>
</evidence>
<comment type="cofactor">
    <cofactor evidence="1">
        <name>Mn(2+)</name>
        <dbReference type="ChEBI" id="CHEBI:29035"/>
    </cofactor>
</comment>
<evidence type="ECO:0000256" key="1">
    <source>
        <dbReference type="ARBA" id="ARBA00001936"/>
    </source>
</evidence>
<evidence type="ECO:0000259" key="7">
    <source>
        <dbReference type="SMART" id="SM01274"/>
    </source>
</evidence>
<dbReference type="SMART" id="SM00919">
    <property type="entry name" value="Malic_M"/>
    <property type="match status" value="1"/>
</dbReference>
<dbReference type="PROSITE" id="PS00331">
    <property type="entry name" value="MALIC_ENZYMES"/>
    <property type="match status" value="1"/>
</dbReference>
<protein>
    <submittedName>
        <fullName evidence="8">NAD-dependent malic enzyme</fullName>
    </submittedName>
</protein>
<keyword evidence="4" id="KW-0520">NAD</keyword>
<dbReference type="PANTHER" id="PTHR23406:SF34">
    <property type="entry name" value="NAD-DEPENDENT MALIC ENZYME, MITOCHONDRIAL"/>
    <property type="match status" value="1"/>
</dbReference>
<dbReference type="InterPro" id="IPR012302">
    <property type="entry name" value="Malic_NAD-bd"/>
</dbReference>
<sequence length="584" mass="62348">MNVEPYELVSTPDGITARIRARGRAVLATPMINRGTAFTTEERDALGLAGLLPDGVSTPEGQLRRVYAQYQRVPDDLARNVFLANLRDRNEVLFYALLAAHLPEMLPIVYTPTIGQAIERYSHEYHRPRGVYLSIDRPQDVEQSFRNFGLGPDDVDLIVATDAEGILGIGDQGVGGIEIAIGKLSVYTAAAGIHPNRVIPVVLDVGTDNRALLDDDLYLGHRGPRVRDQRYDDLIETYVTTASRLFPHAMLHWEDFGAGNARRILQLYAGRYCTFNDDMQGTAAVVLAAAFSAVRTAGTRMRDQHVVVHGAGTAGLGIADMMREVMIGEGLSEQEATSRFWALGSRGLLVDDSSRLRDFQLPYARPAAQVAGWPGAGAGGGGVDLATVVEHVRPTMLIGTSAQAGAFSEPVVKQMAAHTERPIIMPLSNPTPRAEALPADLLAWTDGRALIATGSPFAPVPHGTRTHRIAQANNALVFPGIGLGVTVARARRVSDGMIAAAAGAVARLAATGSGDRDGDDAAAPGPGAALLPPIEDLWSVSAAVAAAVVRAAVDEGLAQVPVTDPDKQVEQAMWRPRYPRIEVC</sequence>
<evidence type="ECO:0000313" key="8">
    <source>
        <dbReference type="EMBL" id="NMH99586.1"/>
    </source>
</evidence>
<dbReference type="InterPro" id="IPR015884">
    <property type="entry name" value="Malic_enzyme_CS"/>
</dbReference>
<organism evidence="8 9">
    <name type="scientific">Pseudonocardia acidicola</name>
    <dbReference type="NCBI Taxonomy" id="2724939"/>
    <lineage>
        <taxon>Bacteria</taxon>
        <taxon>Bacillati</taxon>
        <taxon>Actinomycetota</taxon>
        <taxon>Actinomycetes</taxon>
        <taxon>Pseudonocardiales</taxon>
        <taxon>Pseudonocardiaceae</taxon>
        <taxon>Pseudonocardia</taxon>
    </lineage>
</organism>
<dbReference type="RefSeq" id="WP_169383069.1">
    <property type="nucleotide sequence ID" value="NZ_JAAXLA010000038.1"/>
</dbReference>
<dbReference type="NCBIfam" id="NF010052">
    <property type="entry name" value="PRK13529.1"/>
    <property type="match status" value="1"/>
</dbReference>
<evidence type="ECO:0000313" key="9">
    <source>
        <dbReference type="Proteomes" id="UP000820669"/>
    </source>
</evidence>
<dbReference type="SUPFAM" id="SSF53223">
    <property type="entry name" value="Aminoacid dehydrogenase-like, N-terminal domain"/>
    <property type="match status" value="1"/>
</dbReference>
<keyword evidence="9" id="KW-1185">Reference proteome</keyword>
<dbReference type="PANTHER" id="PTHR23406">
    <property type="entry name" value="MALIC ENZYME-RELATED"/>
    <property type="match status" value="1"/>
</dbReference>
<dbReference type="PIRSF" id="PIRSF000106">
    <property type="entry name" value="ME"/>
    <property type="match status" value="1"/>
</dbReference>
<dbReference type="Pfam" id="PF03949">
    <property type="entry name" value="Malic_M"/>
    <property type="match status" value="1"/>
</dbReference>
<name>A0ABX1SGR7_9PSEU</name>
<dbReference type="SUPFAM" id="SSF51735">
    <property type="entry name" value="NAD(P)-binding Rossmann-fold domains"/>
    <property type="match status" value="1"/>
</dbReference>
<dbReference type="InterPro" id="IPR046346">
    <property type="entry name" value="Aminoacid_DH-like_N_sf"/>
</dbReference>
<dbReference type="InterPro" id="IPR001891">
    <property type="entry name" value="Malic_OxRdtase"/>
</dbReference>
<feature type="domain" description="Malic enzyme N-terminal" evidence="7">
    <location>
        <begin position="87"/>
        <end position="269"/>
    </location>
</feature>
<feature type="domain" description="Malic enzyme NAD-binding" evidence="6">
    <location>
        <begin position="279"/>
        <end position="553"/>
    </location>
</feature>
<dbReference type="InterPro" id="IPR037062">
    <property type="entry name" value="Malic_N_dom_sf"/>
</dbReference>
<evidence type="ECO:0000256" key="5">
    <source>
        <dbReference type="RuleBase" id="RU003427"/>
    </source>
</evidence>